<sequence length="849" mass="94473">MQEMTSHRTKKLEQQTTLPDSTTEMPEFSTGQDVLVKQKDDRYYLGTVVQVNAAREQCLVKFGDNTYHWSSYKDLTKLSTSEQEDLLCVVCKKSSPKSTSEIAVCDQCGRGYHLKCHQPDVSPSCQKEGATWICKRCIDSEPQRLTKSESKQRRDSLRSVSSEGRSIPTSTVKVLPYDLNSLHWDTYHRVNSEQIYCYCGGNGEWYKQMLQCGRCRQWFHERCLDCLQYPLYCGDRFYVFVCSICNQGKDFLRRLEMKWVDVVHLMLFNLTAYNCKKYYDLDTVVIPYINDNWHALQLPPKIANVTKSERRENILSVLTNNRNRFKCGREIKKRTTIWGLRVRLPPPAPCATLPPTGPVTEEELRELWQGNRRLQFLPMVASSSTGTKRIVQSDARMKALMCGAAYQQNNGGDRSDSESEFGVGGDTAREDESEAELAIDKISASIKLPPLQKSEYLGAGCAKKSVPLKKMSFQRRKKLLAMSNRERERILKRPKRRVVQEQVKSKEKEGQTKRLRLDSKAAAAAAANESLPPTPPTSVSAPPTPPASSNSASASVNSDLSNDCCPPAGAGAGTDTSAPASTTTGGAAPALPPHRKKGLLAELAASEAGSYAPCGDTSGDDTSSKSTLDAIIPPPKDFEGKNNPFLALLRTNSEGLEGKVKRKEPSLPLPLTAVIPGKPLMRPMKRQLSEKDIIIGPNGQVKRKRFRRTRSHTNYTAGQTASKTATMVPVRPDAKEWGQRSNQGPSTSPIGTCMEYALNGRRLRQRPERQPPPEKEKPPTSTQTTPKPSPVKTEPEIDIDDLKSSVNIYFGAANRIAAGERFQVKAKRIGPMGKIDYLLEWEGPSNGMT</sequence>
<dbReference type="FunFam" id="3.90.980.20:FF:000001">
    <property type="entry name" value="metal-response element-binding transcription factor 2 isoform X1"/>
    <property type="match status" value="1"/>
</dbReference>
<reference evidence="11 12" key="1">
    <citation type="submission" date="2019-01" db="EMBL/GenBank/DDBJ databases">
        <authorList>
            <person name="Sayadi A."/>
        </authorList>
    </citation>
    <scope>NUCLEOTIDE SEQUENCE [LARGE SCALE GENOMIC DNA]</scope>
</reference>
<keyword evidence="4 8" id="KW-0863">Zinc-finger</keyword>
<dbReference type="SUPFAM" id="SSF63748">
    <property type="entry name" value="Tudor/PWWP/MBT"/>
    <property type="match status" value="1"/>
</dbReference>
<evidence type="ECO:0000256" key="8">
    <source>
        <dbReference type="PROSITE-ProRule" id="PRU00146"/>
    </source>
</evidence>
<evidence type="ECO:0000256" key="4">
    <source>
        <dbReference type="ARBA" id="ARBA00022771"/>
    </source>
</evidence>
<dbReference type="Gene3D" id="3.90.980.20">
    <property type="match status" value="1"/>
</dbReference>
<feature type="compositionally biased region" description="Low complexity" evidence="9">
    <location>
        <begin position="566"/>
        <end position="589"/>
    </location>
</feature>
<dbReference type="InterPro" id="IPR013083">
    <property type="entry name" value="Znf_RING/FYVE/PHD"/>
</dbReference>
<feature type="region of interest" description="Disordered" evidence="9">
    <location>
        <begin position="609"/>
        <end position="639"/>
    </location>
</feature>
<evidence type="ECO:0000256" key="9">
    <source>
        <dbReference type="SAM" id="MobiDB-lite"/>
    </source>
</evidence>
<dbReference type="PROSITE" id="PS50016">
    <property type="entry name" value="ZF_PHD_2"/>
    <property type="match status" value="1"/>
</dbReference>
<evidence type="ECO:0000313" key="12">
    <source>
        <dbReference type="Proteomes" id="UP000410492"/>
    </source>
</evidence>
<dbReference type="PANTHER" id="PTHR46174">
    <property type="entry name" value="CXXC-TYPE ZINC FINGER PROTEIN 1"/>
    <property type="match status" value="1"/>
</dbReference>
<evidence type="ECO:0000256" key="2">
    <source>
        <dbReference type="ARBA" id="ARBA00022723"/>
    </source>
</evidence>
<accession>A0A653DFT2</accession>
<evidence type="ECO:0000259" key="10">
    <source>
        <dbReference type="PROSITE" id="PS50016"/>
    </source>
</evidence>
<feature type="compositionally biased region" description="Low complexity" evidence="9">
    <location>
        <begin position="609"/>
        <end position="629"/>
    </location>
</feature>
<feature type="compositionally biased region" description="Polar residues" evidence="9">
    <location>
        <begin position="14"/>
        <end position="27"/>
    </location>
</feature>
<dbReference type="InterPro" id="IPR001965">
    <property type="entry name" value="Znf_PHD"/>
</dbReference>
<evidence type="ECO:0000256" key="5">
    <source>
        <dbReference type="ARBA" id="ARBA00022833"/>
    </source>
</evidence>
<dbReference type="InterPro" id="IPR025894">
    <property type="entry name" value="Mtf2_C_dom"/>
</dbReference>
<protein>
    <recommendedName>
        <fullName evidence="10">PHD-type domain-containing protein</fullName>
    </recommendedName>
</protein>
<dbReference type="AlphaFoldDB" id="A0A653DFT2"/>
<keyword evidence="2" id="KW-0479">Metal-binding</keyword>
<dbReference type="GO" id="GO:0008270">
    <property type="term" value="F:zinc ion binding"/>
    <property type="evidence" value="ECO:0007669"/>
    <property type="project" value="UniProtKB-KW"/>
</dbReference>
<keyword evidence="3" id="KW-0677">Repeat</keyword>
<feature type="region of interest" description="Disordered" evidence="9">
    <location>
        <begin position="733"/>
        <end position="796"/>
    </location>
</feature>
<dbReference type="Gene3D" id="2.30.30.140">
    <property type="match status" value="1"/>
</dbReference>
<evidence type="ECO:0000256" key="1">
    <source>
        <dbReference type="ARBA" id="ARBA00004123"/>
    </source>
</evidence>
<feature type="compositionally biased region" description="Pro residues" evidence="9">
    <location>
        <begin position="532"/>
        <end position="546"/>
    </location>
</feature>
<feature type="compositionally biased region" description="Polar residues" evidence="9">
    <location>
        <begin position="739"/>
        <end position="750"/>
    </location>
</feature>
<evidence type="ECO:0000256" key="6">
    <source>
        <dbReference type="ARBA" id="ARBA00022853"/>
    </source>
</evidence>
<dbReference type="Pfam" id="PF00628">
    <property type="entry name" value="PHD"/>
    <property type="match status" value="1"/>
</dbReference>
<dbReference type="GO" id="GO:0048188">
    <property type="term" value="C:Set1C/COMPASS complex"/>
    <property type="evidence" value="ECO:0007669"/>
    <property type="project" value="InterPro"/>
</dbReference>
<dbReference type="PANTHER" id="PTHR46174:SF1">
    <property type="entry name" value="CXXC-TYPE ZINC FINGER PROTEIN 1"/>
    <property type="match status" value="1"/>
</dbReference>
<feature type="compositionally biased region" description="Low complexity" evidence="9">
    <location>
        <begin position="547"/>
        <end position="558"/>
    </location>
</feature>
<dbReference type="EMBL" id="CAACVG010011730">
    <property type="protein sequence ID" value="VEN58716.1"/>
    <property type="molecule type" value="Genomic_DNA"/>
</dbReference>
<gene>
    <name evidence="11" type="ORF">CALMAC_LOCUS17003</name>
</gene>
<dbReference type="Pfam" id="PF14061">
    <property type="entry name" value="Mtf2_C"/>
    <property type="match status" value="1"/>
</dbReference>
<dbReference type="Proteomes" id="UP000410492">
    <property type="component" value="Unassembled WGS sequence"/>
</dbReference>
<dbReference type="Gene3D" id="3.30.40.10">
    <property type="entry name" value="Zinc/RING finger domain, C3HC4 (zinc finger)"/>
    <property type="match status" value="1"/>
</dbReference>
<keyword evidence="5" id="KW-0862">Zinc</keyword>
<feature type="region of interest" description="Disordered" evidence="9">
    <location>
        <begin position="145"/>
        <end position="164"/>
    </location>
</feature>
<evidence type="ECO:0000256" key="3">
    <source>
        <dbReference type="ARBA" id="ARBA00022737"/>
    </source>
</evidence>
<feature type="domain" description="PHD-type" evidence="10">
    <location>
        <begin position="85"/>
        <end position="140"/>
    </location>
</feature>
<dbReference type="GO" id="GO:0045893">
    <property type="term" value="P:positive regulation of DNA-templated transcription"/>
    <property type="evidence" value="ECO:0007669"/>
    <property type="project" value="TreeGrafter"/>
</dbReference>
<keyword evidence="6" id="KW-0156">Chromatin regulator</keyword>
<keyword evidence="12" id="KW-1185">Reference proteome</keyword>
<evidence type="ECO:0000256" key="7">
    <source>
        <dbReference type="ARBA" id="ARBA00023242"/>
    </source>
</evidence>
<feature type="region of interest" description="Disordered" evidence="9">
    <location>
        <begin position="1"/>
        <end position="27"/>
    </location>
</feature>
<feature type="compositionally biased region" description="Basic and acidic residues" evidence="9">
    <location>
        <begin position="503"/>
        <end position="519"/>
    </location>
</feature>
<feature type="compositionally biased region" description="Basic and acidic residues" evidence="9">
    <location>
        <begin position="765"/>
        <end position="778"/>
    </location>
</feature>
<feature type="compositionally biased region" description="Basic and acidic residues" evidence="9">
    <location>
        <begin position="145"/>
        <end position="157"/>
    </location>
</feature>
<dbReference type="GO" id="GO:0006325">
    <property type="term" value="P:chromatin organization"/>
    <property type="evidence" value="ECO:0007669"/>
    <property type="project" value="UniProtKB-KW"/>
</dbReference>
<dbReference type="SMART" id="SM00249">
    <property type="entry name" value="PHD"/>
    <property type="match status" value="2"/>
</dbReference>
<dbReference type="SUPFAM" id="SSF57903">
    <property type="entry name" value="FYVE/PHD zinc finger"/>
    <property type="match status" value="2"/>
</dbReference>
<dbReference type="InterPro" id="IPR011011">
    <property type="entry name" value="Znf_FYVE_PHD"/>
</dbReference>
<organism evidence="11 12">
    <name type="scientific">Callosobruchus maculatus</name>
    <name type="common">Southern cowpea weevil</name>
    <name type="synonym">Pulse bruchid</name>
    <dbReference type="NCBI Taxonomy" id="64391"/>
    <lineage>
        <taxon>Eukaryota</taxon>
        <taxon>Metazoa</taxon>
        <taxon>Ecdysozoa</taxon>
        <taxon>Arthropoda</taxon>
        <taxon>Hexapoda</taxon>
        <taxon>Insecta</taxon>
        <taxon>Pterygota</taxon>
        <taxon>Neoptera</taxon>
        <taxon>Endopterygota</taxon>
        <taxon>Coleoptera</taxon>
        <taxon>Polyphaga</taxon>
        <taxon>Cucujiformia</taxon>
        <taxon>Chrysomeloidea</taxon>
        <taxon>Chrysomelidae</taxon>
        <taxon>Bruchinae</taxon>
        <taxon>Bruchini</taxon>
        <taxon>Callosobruchus</taxon>
    </lineage>
</organism>
<feature type="region of interest" description="Disordered" evidence="9">
    <location>
        <begin position="409"/>
        <end position="430"/>
    </location>
</feature>
<proteinExistence type="predicted"/>
<dbReference type="InterPro" id="IPR019786">
    <property type="entry name" value="Zinc_finger_PHD-type_CS"/>
</dbReference>
<keyword evidence="7" id="KW-0539">Nucleus</keyword>
<dbReference type="InterPro" id="IPR037869">
    <property type="entry name" value="Spp1/CFP1"/>
</dbReference>
<comment type="subcellular location">
    <subcellularLocation>
        <location evidence="1">Nucleus</location>
    </subcellularLocation>
</comment>
<evidence type="ECO:0000313" key="11">
    <source>
        <dbReference type="EMBL" id="VEN58716.1"/>
    </source>
</evidence>
<dbReference type="PROSITE" id="PS01359">
    <property type="entry name" value="ZF_PHD_1"/>
    <property type="match status" value="1"/>
</dbReference>
<feature type="region of interest" description="Disordered" evidence="9">
    <location>
        <begin position="484"/>
        <end position="593"/>
    </location>
</feature>
<name>A0A653DFT2_CALMS</name>
<dbReference type="InterPro" id="IPR019787">
    <property type="entry name" value="Znf_PHD-finger"/>
</dbReference>
<dbReference type="CDD" id="cd20452">
    <property type="entry name" value="Tudor_dPCL-like"/>
    <property type="match status" value="1"/>
</dbReference>
<dbReference type="OrthoDB" id="10033786at2759"/>